<proteinExistence type="predicted"/>
<evidence type="ECO:0000256" key="2">
    <source>
        <dbReference type="SAM" id="SignalP"/>
    </source>
</evidence>
<organism evidence="3">
    <name type="scientific">Sesamum radiatum</name>
    <name type="common">Black benniseed</name>
    <dbReference type="NCBI Taxonomy" id="300843"/>
    <lineage>
        <taxon>Eukaryota</taxon>
        <taxon>Viridiplantae</taxon>
        <taxon>Streptophyta</taxon>
        <taxon>Embryophyta</taxon>
        <taxon>Tracheophyta</taxon>
        <taxon>Spermatophyta</taxon>
        <taxon>Magnoliopsida</taxon>
        <taxon>eudicotyledons</taxon>
        <taxon>Gunneridae</taxon>
        <taxon>Pentapetalae</taxon>
        <taxon>asterids</taxon>
        <taxon>lamiids</taxon>
        <taxon>Lamiales</taxon>
        <taxon>Pedaliaceae</taxon>
        <taxon>Sesamum</taxon>
    </lineage>
</organism>
<accession>A0AAW2T4P6</accession>
<gene>
    <name evidence="3" type="ORF">Sradi_2319200</name>
</gene>
<sequence length="89" mass="9741">MASSPTTRVLIALLVVFCVFPMILSSRVLMYDESIDSRALFKKIGLDFSTEEVPFRKDVAMDGGSSFREVPGGPNPRHHAGPPPKVPLL</sequence>
<comment type="caution">
    <text evidence="3">The sequence shown here is derived from an EMBL/GenBank/DDBJ whole genome shotgun (WGS) entry which is preliminary data.</text>
</comment>
<feature type="signal peptide" evidence="2">
    <location>
        <begin position="1"/>
        <end position="25"/>
    </location>
</feature>
<keyword evidence="2" id="KW-0732">Signal</keyword>
<evidence type="ECO:0000313" key="3">
    <source>
        <dbReference type="EMBL" id="KAL0399759.1"/>
    </source>
</evidence>
<reference evidence="3" key="1">
    <citation type="submission" date="2020-06" db="EMBL/GenBank/DDBJ databases">
        <authorList>
            <person name="Li T."/>
            <person name="Hu X."/>
            <person name="Zhang T."/>
            <person name="Song X."/>
            <person name="Zhang H."/>
            <person name="Dai N."/>
            <person name="Sheng W."/>
            <person name="Hou X."/>
            <person name="Wei L."/>
        </authorList>
    </citation>
    <scope>NUCLEOTIDE SEQUENCE</scope>
    <source>
        <strain evidence="3">G02</strain>
        <tissue evidence="3">Leaf</tissue>
    </source>
</reference>
<feature type="region of interest" description="Disordered" evidence="1">
    <location>
        <begin position="64"/>
        <end position="89"/>
    </location>
</feature>
<dbReference type="EMBL" id="JACGWJ010000009">
    <property type="protein sequence ID" value="KAL0399759.1"/>
    <property type="molecule type" value="Genomic_DNA"/>
</dbReference>
<feature type="chain" id="PRO_5043980089" evidence="2">
    <location>
        <begin position="26"/>
        <end position="89"/>
    </location>
</feature>
<evidence type="ECO:0000256" key="1">
    <source>
        <dbReference type="SAM" id="MobiDB-lite"/>
    </source>
</evidence>
<name>A0AAW2T4P6_SESRA</name>
<dbReference type="AlphaFoldDB" id="A0AAW2T4P6"/>
<protein>
    <submittedName>
        <fullName evidence="3">Uncharacterized protein</fullName>
    </submittedName>
</protein>
<reference evidence="3" key="2">
    <citation type="journal article" date="2024" name="Plant">
        <title>Genomic evolution and insights into agronomic trait innovations of Sesamum species.</title>
        <authorList>
            <person name="Miao H."/>
            <person name="Wang L."/>
            <person name="Qu L."/>
            <person name="Liu H."/>
            <person name="Sun Y."/>
            <person name="Le M."/>
            <person name="Wang Q."/>
            <person name="Wei S."/>
            <person name="Zheng Y."/>
            <person name="Lin W."/>
            <person name="Duan Y."/>
            <person name="Cao H."/>
            <person name="Xiong S."/>
            <person name="Wang X."/>
            <person name="Wei L."/>
            <person name="Li C."/>
            <person name="Ma Q."/>
            <person name="Ju M."/>
            <person name="Zhao R."/>
            <person name="Li G."/>
            <person name="Mu C."/>
            <person name="Tian Q."/>
            <person name="Mei H."/>
            <person name="Zhang T."/>
            <person name="Gao T."/>
            <person name="Zhang H."/>
        </authorList>
    </citation>
    <scope>NUCLEOTIDE SEQUENCE</scope>
    <source>
        <strain evidence="3">G02</strain>
    </source>
</reference>